<dbReference type="Proteomes" id="UP000789739">
    <property type="component" value="Unassembled WGS sequence"/>
</dbReference>
<dbReference type="OrthoDB" id="2154985at2759"/>
<dbReference type="EMBL" id="CAJVPI010001266">
    <property type="protein sequence ID" value="CAG8603951.1"/>
    <property type="molecule type" value="Genomic_DNA"/>
</dbReference>
<dbReference type="InterPro" id="IPR019412">
    <property type="entry name" value="IML2/TPR_39"/>
</dbReference>
<keyword evidence="2" id="KW-0812">Transmembrane</keyword>
<gene>
    <name evidence="3" type="ORF">PBRASI_LOCUS7798</name>
</gene>
<comment type="caution">
    <text evidence="3">The sequence shown here is derived from an EMBL/GenBank/DDBJ whole genome shotgun (WGS) entry which is preliminary data.</text>
</comment>
<evidence type="ECO:0000313" key="3">
    <source>
        <dbReference type="EMBL" id="CAG8603951.1"/>
    </source>
</evidence>
<feature type="compositionally biased region" description="Polar residues" evidence="1">
    <location>
        <begin position="51"/>
        <end position="74"/>
    </location>
</feature>
<keyword evidence="2" id="KW-1133">Transmembrane helix</keyword>
<feature type="compositionally biased region" description="Basic residues" evidence="1">
    <location>
        <begin position="1032"/>
        <end position="1042"/>
    </location>
</feature>
<dbReference type="PANTHER" id="PTHR31859:SF1">
    <property type="entry name" value="TETRATRICOPEPTIDE REPEAT PROTEIN 39C"/>
    <property type="match status" value="1"/>
</dbReference>
<feature type="transmembrane region" description="Helical" evidence="2">
    <location>
        <begin position="480"/>
        <end position="500"/>
    </location>
</feature>
<feature type="compositionally biased region" description="Basic and acidic residues" evidence="1">
    <location>
        <begin position="1014"/>
        <end position="1031"/>
    </location>
</feature>
<evidence type="ECO:0000313" key="4">
    <source>
        <dbReference type="Proteomes" id="UP000789739"/>
    </source>
</evidence>
<evidence type="ECO:0000256" key="1">
    <source>
        <dbReference type="SAM" id="MobiDB-lite"/>
    </source>
</evidence>
<feature type="compositionally biased region" description="Polar residues" evidence="1">
    <location>
        <begin position="138"/>
        <end position="166"/>
    </location>
</feature>
<proteinExistence type="predicted"/>
<keyword evidence="4" id="KW-1185">Reference proteome</keyword>
<feature type="transmembrane region" description="Helical" evidence="2">
    <location>
        <begin position="521"/>
        <end position="537"/>
    </location>
</feature>
<feature type="compositionally biased region" description="Polar residues" evidence="1">
    <location>
        <begin position="189"/>
        <end position="202"/>
    </location>
</feature>
<dbReference type="Pfam" id="PF10300">
    <property type="entry name" value="Iml2-TPR_39"/>
    <property type="match status" value="1"/>
</dbReference>
<dbReference type="PANTHER" id="PTHR31859">
    <property type="entry name" value="TETRATRICOPEPTIDE REPEAT PROTEIN 39 FAMILY MEMBER"/>
    <property type="match status" value="1"/>
</dbReference>
<accession>A0A9N9CHW1</accession>
<evidence type="ECO:0000256" key="2">
    <source>
        <dbReference type="SAM" id="Phobius"/>
    </source>
</evidence>
<feature type="compositionally biased region" description="Polar residues" evidence="1">
    <location>
        <begin position="946"/>
        <end position="965"/>
    </location>
</feature>
<name>A0A9N9CHW1_9GLOM</name>
<feature type="region of interest" description="Disordered" evidence="1">
    <location>
        <begin position="977"/>
        <end position="1042"/>
    </location>
</feature>
<reference evidence="3" key="1">
    <citation type="submission" date="2021-06" db="EMBL/GenBank/DDBJ databases">
        <authorList>
            <person name="Kallberg Y."/>
            <person name="Tangrot J."/>
            <person name="Rosling A."/>
        </authorList>
    </citation>
    <scope>NUCLEOTIDE SEQUENCE</scope>
    <source>
        <strain evidence="3">BR232B</strain>
    </source>
</reference>
<feature type="region of interest" description="Disordered" evidence="1">
    <location>
        <begin position="18"/>
        <end position="202"/>
    </location>
</feature>
<protein>
    <submittedName>
        <fullName evidence="3">10698_t:CDS:1</fullName>
    </submittedName>
</protein>
<feature type="transmembrane region" description="Helical" evidence="2">
    <location>
        <begin position="702"/>
        <end position="723"/>
    </location>
</feature>
<feature type="compositionally biased region" description="Polar residues" evidence="1">
    <location>
        <begin position="34"/>
        <end position="44"/>
    </location>
</feature>
<feature type="transmembrane region" description="Helical" evidence="2">
    <location>
        <begin position="744"/>
        <end position="761"/>
    </location>
</feature>
<sequence>MTLWDVLLCRVGMDKAEDEEINQNRPLSNEGDDNSNNPTDGNDNVNDKQSKSVNQSAKTADTVATNPTNFTAELSNKDDALTHQSSTLPSITERRRKGQPPSMQTSKTPPNILGKNSQKSENPQESEALPYMVRKRASSTPNLELVLPSSTPSTRGQFTPKLSSPLASRHPISASPELSDGSDLDEQANENTDSLTHSKPSITNQDYGLLKKLPTEVTEPLLSPIVEESNPMLDVPKPPSLNDKPSLLSGPFYIAVSKLWNNEFGEAEAILAMGKDDIPRWSAAFLEAQLMKHLLSGQGSDSDNPSLTNSLILAEKVASRINEGKEDFELSFSSFKTITRKYCLSPSSSEDVPPSSRTNYRWDCDLALADILLFRAVLQVIGGSEIKGAFNLRKAWKLYSKVRDEIEKVKSEQGKNDASPTSGNSRWSIGAPFGGRRGSFSSLVGFGIKSQNNQHDASVEGGSGEIDKDVEDCLEFGIGLFYFVVSIVPGSFLSVLKAIGFNADREQGIKMLENCWERRRIRAPFAALFLLVNYLFLPRGLINPKSTLTRAGEIVQRALQKYPATRFREAIDSISHGIKSCEKSNVNSTNFFFELGMTHIILLDLNNAKNLLETLFYGNTTLYTGKYGSIRLHGSVRGSKRFDGTMREQQFQDFELRPFCGLCLAACYSIARPGEVGERVALDMLSQIHEMSSPPENNSSSVAGSIGLLGASASAFGFTGGLGNEKVKKANRYNKFATRHAAKGINANYVTPFLLFIILYLRRDLIYLPKDILERWSALLETTRANAKKPVDMDTNAVYLLLRGVFEKSLNPDSSVALATLNECLSMEIGVVSETWVIPYCRYELAELLYKSRGNKEEAVEHFKWIIKGPRPISRGPALIRRDSSLSLHSLASRLSDVSASPASNTNYNPEKFKKYEFARALKHRCTVAMDQIRNGIVSPPESNPAGDQTISIQSPSNGSGSAAVSDQLSNTLVKACKSKPESENEDLDEGIVIGKTLSMKRRHKPSKSFSFANRRESTDGHSSDASSESKGKKKLAGFRFR</sequence>
<dbReference type="AlphaFoldDB" id="A0A9N9CHW1"/>
<feature type="compositionally biased region" description="Polar residues" evidence="1">
    <location>
        <begin position="101"/>
        <end position="125"/>
    </location>
</feature>
<organism evidence="3 4">
    <name type="scientific">Paraglomus brasilianum</name>
    <dbReference type="NCBI Taxonomy" id="144538"/>
    <lineage>
        <taxon>Eukaryota</taxon>
        <taxon>Fungi</taxon>
        <taxon>Fungi incertae sedis</taxon>
        <taxon>Mucoromycota</taxon>
        <taxon>Glomeromycotina</taxon>
        <taxon>Glomeromycetes</taxon>
        <taxon>Paraglomerales</taxon>
        <taxon>Paraglomeraceae</taxon>
        <taxon>Paraglomus</taxon>
    </lineage>
</organism>
<feature type="region of interest" description="Disordered" evidence="1">
    <location>
        <begin position="936"/>
        <end position="965"/>
    </location>
</feature>
<keyword evidence="2" id="KW-0472">Membrane</keyword>